<comment type="similarity">
    <text evidence="2">Belongs to the CDP-alcohol phosphatidyltransferase class-I family.</text>
</comment>
<proteinExistence type="inferred from homology"/>
<dbReference type="InterPro" id="IPR014472">
    <property type="entry name" value="CHOPT"/>
</dbReference>
<keyword evidence="4" id="KW-0812">Transmembrane</keyword>
<dbReference type="GO" id="GO:0016020">
    <property type="term" value="C:membrane"/>
    <property type="evidence" value="ECO:0007669"/>
    <property type="project" value="UniProtKB-SubCell"/>
</dbReference>
<evidence type="ECO:0000256" key="1">
    <source>
        <dbReference type="ARBA" id="ARBA00004370"/>
    </source>
</evidence>
<keyword evidence="6" id="KW-1185">Reference proteome</keyword>
<evidence type="ECO:0000256" key="4">
    <source>
        <dbReference type="SAM" id="Phobius"/>
    </source>
</evidence>
<dbReference type="AlphaFoldDB" id="A0A507R429"/>
<evidence type="ECO:0000313" key="5">
    <source>
        <dbReference type="EMBL" id="TQB75983.1"/>
    </source>
</evidence>
<dbReference type="Gene3D" id="1.20.120.1760">
    <property type="match status" value="1"/>
</dbReference>
<dbReference type="Proteomes" id="UP000319663">
    <property type="component" value="Unassembled WGS sequence"/>
</dbReference>
<protein>
    <submittedName>
        <fullName evidence="5">Uncharacterized protein</fullName>
    </submittedName>
</protein>
<dbReference type="PANTHER" id="PTHR10414:SF37">
    <property type="entry name" value="BB IN A BOXCAR, ISOFORM C"/>
    <property type="match status" value="1"/>
</dbReference>
<accession>A0A507R429</accession>
<dbReference type="EMBL" id="VIFY01000013">
    <property type="protein sequence ID" value="TQB75983.1"/>
    <property type="molecule type" value="Genomic_DNA"/>
</dbReference>
<keyword evidence="3 4" id="KW-0472">Membrane</keyword>
<organism evidence="5 6">
    <name type="scientific">Monascus purpureus</name>
    <name type="common">Red mold</name>
    <name type="synonym">Monascus anka</name>
    <dbReference type="NCBI Taxonomy" id="5098"/>
    <lineage>
        <taxon>Eukaryota</taxon>
        <taxon>Fungi</taxon>
        <taxon>Dikarya</taxon>
        <taxon>Ascomycota</taxon>
        <taxon>Pezizomycotina</taxon>
        <taxon>Eurotiomycetes</taxon>
        <taxon>Eurotiomycetidae</taxon>
        <taxon>Eurotiales</taxon>
        <taxon>Aspergillaceae</taxon>
        <taxon>Monascus</taxon>
    </lineage>
</organism>
<comment type="subcellular location">
    <subcellularLocation>
        <location evidence="1">Membrane</location>
    </subcellularLocation>
</comment>
<sequence length="405" mass="45856">MVYIRQHQLPNLRTYRYAGVDHSLMSRYILKPFYSNYVIHCFPMGMAPNAITLTGFLFVVINFLTMLWYNPTLDRDCPSWVYASWALGLWLYQTFDAVDGMQARRTKQSGVDACNTGLGVLIFAAAMNLGQTWATILTLFGLATMTFYVQTWDEYYTQVLTLGIVSGPVEGVLTLCVVFAFTSYKGGASFWHSPMLETVGIPKFDPIPDWVYKMPFTQWYMVYGAIMLFFATGSSIVHVMSIRRQRGQDPFKPLYGLLPLVAVWTLIPAYLYLQPIILTQHVIPFTLYVGLLNAYSVGRMIVAHLIKSEFPYHNVLLWPIAFGVVDSAASAFGIWNSMVGNEIGQVVFVYLCLGLALGVYGTFVYDVVTTICDFNDIWCLTIKHPFPAERDEQNGDAKRVLKKMT</sequence>
<gene>
    <name evidence="5" type="ORF">MPDQ_001185</name>
</gene>
<dbReference type="STRING" id="5098.A0A507R429"/>
<feature type="transmembrane region" description="Helical" evidence="4">
    <location>
        <begin position="50"/>
        <end position="68"/>
    </location>
</feature>
<feature type="transmembrane region" description="Helical" evidence="4">
    <location>
        <begin position="315"/>
        <end position="335"/>
    </location>
</feature>
<feature type="transmembrane region" description="Helical" evidence="4">
    <location>
        <begin position="285"/>
        <end position="303"/>
    </location>
</feature>
<evidence type="ECO:0000313" key="6">
    <source>
        <dbReference type="Proteomes" id="UP000319663"/>
    </source>
</evidence>
<dbReference type="PIRSF" id="PIRSF015665">
    <property type="entry name" value="CHOPT"/>
    <property type="match status" value="1"/>
</dbReference>
<reference evidence="5 6" key="1">
    <citation type="submission" date="2019-06" db="EMBL/GenBank/DDBJ databases">
        <title>Wine fermentation using esterase from Monascus purpureus.</title>
        <authorList>
            <person name="Geng C."/>
            <person name="Zhang Y."/>
        </authorList>
    </citation>
    <scope>NUCLEOTIDE SEQUENCE [LARGE SCALE GENOMIC DNA]</scope>
    <source>
        <strain evidence="5">HQ1</strain>
    </source>
</reference>
<dbReference type="InterPro" id="IPR043130">
    <property type="entry name" value="CDP-OH_PTrfase_TM_dom"/>
</dbReference>
<feature type="transmembrane region" description="Helical" evidence="4">
    <location>
        <begin position="254"/>
        <end position="273"/>
    </location>
</feature>
<keyword evidence="4" id="KW-1133">Transmembrane helix</keyword>
<feature type="transmembrane region" description="Helical" evidence="4">
    <location>
        <begin position="347"/>
        <end position="368"/>
    </location>
</feature>
<dbReference type="PANTHER" id="PTHR10414">
    <property type="entry name" value="ETHANOLAMINEPHOSPHOTRANSFERASE"/>
    <property type="match status" value="1"/>
</dbReference>
<evidence type="ECO:0000256" key="3">
    <source>
        <dbReference type="ARBA" id="ARBA00023136"/>
    </source>
</evidence>
<feature type="transmembrane region" description="Helical" evidence="4">
    <location>
        <begin position="133"/>
        <end position="152"/>
    </location>
</feature>
<feature type="transmembrane region" description="Helical" evidence="4">
    <location>
        <begin position="220"/>
        <end position="242"/>
    </location>
</feature>
<name>A0A507R429_MONPU</name>
<comment type="caution">
    <text evidence="5">The sequence shown here is derived from an EMBL/GenBank/DDBJ whole genome shotgun (WGS) entry which is preliminary data.</text>
</comment>
<feature type="transmembrane region" description="Helical" evidence="4">
    <location>
        <begin position="159"/>
        <end position="181"/>
    </location>
</feature>
<dbReference type="GO" id="GO:0008610">
    <property type="term" value="P:lipid biosynthetic process"/>
    <property type="evidence" value="ECO:0007669"/>
    <property type="project" value="UniProtKB-ARBA"/>
</dbReference>
<evidence type="ECO:0000256" key="2">
    <source>
        <dbReference type="ARBA" id="ARBA00010441"/>
    </source>
</evidence>